<evidence type="ECO:0000256" key="8">
    <source>
        <dbReference type="ARBA" id="ARBA00023264"/>
    </source>
</evidence>
<evidence type="ECO:0000256" key="9">
    <source>
        <dbReference type="ARBA" id="ARBA00048586"/>
    </source>
</evidence>
<keyword evidence="7 10" id="KW-0594">Phospholipid biosynthesis</keyword>
<dbReference type="EC" id="2.7.8.5" evidence="10"/>
<dbReference type="GO" id="GO:0005739">
    <property type="term" value="C:mitochondrion"/>
    <property type="evidence" value="ECO:0007669"/>
    <property type="project" value="UniProtKB-SubCell"/>
</dbReference>
<dbReference type="PANTHER" id="PTHR12586:SF1">
    <property type="entry name" value="CDP-DIACYLGLYCEROL--GLYCEROL-3-PHOSPHATE 3-PHOSPHATIDYLTRANSFERASE, MITOCHONDRIAL"/>
    <property type="match status" value="1"/>
</dbReference>
<evidence type="ECO:0000256" key="7">
    <source>
        <dbReference type="ARBA" id="ARBA00023209"/>
    </source>
</evidence>
<organism evidence="12 13">
    <name type="scientific">Cerrena zonata</name>
    <dbReference type="NCBI Taxonomy" id="2478898"/>
    <lineage>
        <taxon>Eukaryota</taxon>
        <taxon>Fungi</taxon>
        <taxon>Dikarya</taxon>
        <taxon>Basidiomycota</taxon>
        <taxon>Agaricomycotina</taxon>
        <taxon>Agaricomycetes</taxon>
        <taxon>Polyporales</taxon>
        <taxon>Cerrenaceae</taxon>
        <taxon>Cerrena</taxon>
    </lineage>
</organism>
<dbReference type="GO" id="GO:0005524">
    <property type="term" value="F:ATP binding"/>
    <property type="evidence" value="ECO:0007669"/>
    <property type="project" value="UniProtKB-KW"/>
</dbReference>
<comment type="catalytic activity">
    <reaction evidence="9 10">
        <text>a CDP-1,2-diacyl-sn-glycerol + sn-glycerol 3-phosphate = a 1,2-diacyl-sn-glycero-3-phospho-(1'-sn-glycero-3'-phosphate) + CMP + H(+)</text>
        <dbReference type="Rhea" id="RHEA:12593"/>
        <dbReference type="ChEBI" id="CHEBI:15378"/>
        <dbReference type="ChEBI" id="CHEBI:57597"/>
        <dbReference type="ChEBI" id="CHEBI:58332"/>
        <dbReference type="ChEBI" id="CHEBI:60110"/>
        <dbReference type="ChEBI" id="CHEBI:60377"/>
        <dbReference type="EC" id="2.7.8.5"/>
    </reaction>
</comment>
<dbReference type="CDD" id="cd09135">
    <property type="entry name" value="PLDc_PGS1_euk_1"/>
    <property type="match status" value="1"/>
</dbReference>
<keyword evidence="4 10" id="KW-0808">Transferase</keyword>
<comment type="similarity">
    <text evidence="2 10">Belongs to the CDP-alcohol phosphatidyltransferase class-II family.</text>
</comment>
<dbReference type="PANTHER" id="PTHR12586">
    <property type="entry name" value="CDP-DIACYLGLYCEROL--SERINE O-PHOSPHATIDYLTRANSFERASE"/>
    <property type="match status" value="1"/>
</dbReference>
<dbReference type="Proteomes" id="UP001385951">
    <property type="component" value="Unassembled WGS sequence"/>
</dbReference>
<dbReference type="Gene3D" id="3.30.870.10">
    <property type="entry name" value="Endonuclease Chain A"/>
    <property type="match status" value="2"/>
</dbReference>
<dbReference type="InterPro" id="IPR001736">
    <property type="entry name" value="PLipase_D/transphosphatidylase"/>
</dbReference>
<evidence type="ECO:0000256" key="3">
    <source>
        <dbReference type="ARBA" id="ARBA00022516"/>
    </source>
</evidence>
<dbReference type="PIRSF" id="PIRSF000850">
    <property type="entry name" value="Phospholipase_D_PSS"/>
    <property type="match status" value="1"/>
</dbReference>
<evidence type="ECO:0000256" key="5">
    <source>
        <dbReference type="ARBA" id="ARBA00022737"/>
    </source>
</evidence>
<evidence type="ECO:0000313" key="13">
    <source>
        <dbReference type="Proteomes" id="UP001385951"/>
    </source>
</evidence>
<comment type="pathway">
    <text evidence="1 10">Phospholipid metabolism; phosphatidylglycerol biosynthesis; phosphatidylglycerol from CDP-diacylglycerol: step 1/2.</text>
</comment>
<dbReference type="EMBL" id="JASBNA010000003">
    <property type="protein sequence ID" value="KAK7693926.1"/>
    <property type="molecule type" value="Genomic_DNA"/>
</dbReference>
<keyword evidence="8 10" id="KW-1208">Phospholipid metabolism</keyword>
<evidence type="ECO:0000256" key="2">
    <source>
        <dbReference type="ARBA" id="ARBA00010682"/>
    </source>
</evidence>
<accession>A0AAW0GME1</accession>
<comment type="function">
    <text evidence="10">Functions in the biosynthesis of the anionic phospholipids phosphatidylglycerol and cardiolipin.</text>
</comment>
<gene>
    <name evidence="12" type="ORF">QCA50_003500</name>
</gene>
<evidence type="ECO:0000313" key="12">
    <source>
        <dbReference type="EMBL" id="KAK7693926.1"/>
    </source>
</evidence>
<dbReference type="CDD" id="cd09137">
    <property type="entry name" value="PLDc_PGS1_euk_2"/>
    <property type="match status" value="1"/>
</dbReference>
<dbReference type="PROSITE" id="PS50035">
    <property type="entry name" value="PLD"/>
    <property type="match status" value="1"/>
</dbReference>
<dbReference type="SUPFAM" id="SSF56024">
    <property type="entry name" value="Phospholipase D/nuclease"/>
    <property type="match status" value="1"/>
</dbReference>
<protein>
    <recommendedName>
        <fullName evidence="10">CDP-diacylglycerol--glycerol-3-phosphate 3-phosphatidyltransferase</fullName>
        <ecNumber evidence="10">2.7.8.5</ecNumber>
    </recommendedName>
</protein>
<dbReference type="AlphaFoldDB" id="A0AAW0GME1"/>
<proteinExistence type="inferred from homology"/>
<keyword evidence="6 10" id="KW-0443">Lipid metabolism</keyword>
<comment type="caution">
    <text evidence="12">The sequence shown here is derived from an EMBL/GenBank/DDBJ whole genome shotgun (WGS) entry which is preliminary data.</text>
</comment>
<keyword evidence="10" id="KW-0496">Mitochondrion</keyword>
<evidence type="ECO:0000256" key="4">
    <source>
        <dbReference type="ARBA" id="ARBA00022679"/>
    </source>
</evidence>
<sequence>MLARCSHRALYPIHAPKRALSALYNETRRCRFTTSALDPPARNIVNRLSESQPCFSVSSSKLKILHEPSQFYQCLLDMIRRAKRRVFLSSLYIGSEEKELLEALQTAMVKNPSLQVRLHLDLNRSTRPGPDSTASSLVPLLQAHPDRIRVSLFRSPKLKGLMAKLVPPRFNEGWGTWHPKIYCADDDVLISGANLNESYFSNRQDRYILLSSQPSIAQYCLAFLQTVATFSYRLLPPENSSQRYRLAWPDRETHPHHIEEKAHRAVANFQNVYRLSSTFRTSTSPAASSQNGSTHDTLIFPIIQAGQFNIQEEERVLSLLFDELSAADHGRTSGLNLYSGPLVDLTTGYFGLYRPYRDLVLRSQLACRIVASSPKANGFYGSSGISGRLPEGYTLLEQRFMKSVRKAGREWPTDPANPHNVSGVQLREWEKDGWTYHAKGIWVRPTPTSTPYMTLFGSTNLNSRSANLDTELSFLLVTSSDSLRQRLADEVEGLRSQTASWRGGHRQVSLGTRALVAIMGGML</sequence>
<evidence type="ECO:0000256" key="6">
    <source>
        <dbReference type="ARBA" id="ARBA00023098"/>
    </source>
</evidence>
<name>A0AAW0GME1_9APHY</name>
<keyword evidence="10" id="KW-0547">Nucleotide-binding</keyword>
<dbReference type="GO" id="GO:0008444">
    <property type="term" value="F:CDP-diacylglycerol-glycerol-3-phosphate 3-phosphatidyltransferase activity"/>
    <property type="evidence" value="ECO:0007669"/>
    <property type="project" value="UniProtKB-EC"/>
</dbReference>
<keyword evidence="13" id="KW-1185">Reference proteome</keyword>
<dbReference type="GO" id="GO:0032049">
    <property type="term" value="P:cardiolipin biosynthetic process"/>
    <property type="evidence" value="ECO:0007669"/>
    <property type="project" value="InterPro"/>
</dbReference>
<keyword evidence="3 10" id="KW-0444">Lipid biosynthesis</keyword>
<keyword evidence="10" id="KW-0067">ATP-binding</keyword>
<keyword evidence="5" id="KW-0677">Repeat</keyword>
<feature type="domain" description="PLD phosphodiesterase" evidence="11">
    <location>
        <begin position="178"/>
        <end position="199"/>
    </location>
</feature>
<reference evidence="12 13" key="1">
    <citation type="submission" date="2022-09" db="EMBL/GenBank/DDBJ databases">
        <authorList>
            <person name="Palmer J.M."/>
        </authorList>
    </citation>
    <scope>NUCLEOTIDE SEQUENCE [LARGE SCALE GENOMIC DNA]</scope>
    <source>
        <strain evidence="12 13">DSM 7382</strain>
    </source>
</reference>
<evidence type="ECO:0000256" key="10">
    <source>
        <dbReference type="RuleBase" id="RU365024"/>
    </source>
</evidence>
<evidence type="ECO:0000256" key="1">
    <source>
        <dbReference type="ARBA" id="ARBA00005042"/>
    </source>
</evidence>
<dbReference type="InterPro" id="IPR016270">
    <property type="entry name" value="PGS1"/>
</dbReference>
<comment type="subcellular location">
    <subcellularLocation>
        <location evidence="10">Mitochondrion</location>
    </subcellularLocation>
</comment>
<evidence type="ECO:0000259" key="11">
    <source>
        <dbReference type="PROSITE" id="PS50035"/>
    </source>
</evidence>